<protein>
    <recommendedName>
        <fullName evidence="5">Ion transport domain-containing protein</fullName>
    </recommendedName>
</protein>
<dbReference type="OrthoDB" id="1163027at2759"/>
<evidence type="ECO:0008006" key="5">
    <source>
        <dbReference type="Google" id="ProtNLM"/>
    </source>
</evidence>
<dbReference type="Proteomes" id="UP000507245">
    <property type="component" value="Unassembled WGS sequence"/>
</dbReference>
<keyword evidence="2" id="KW-0472">Membrane</keyword>
<proteinExistence type="predicted"/>
<dbReference type="AlphaFoldDB" id="A0A6J5WGZ6"/>
<gene>
    <name evidence="3" type="ORF">ORAREDHAP_LOCUS16434</name>
</gene>
<keyword evidence="1" id="KW-0406">Ion transport</keyword>
<keyword evidence="1" id="KW-0407">Ion channel</keyword>
<dbReference type="EMBL" id="CAEKKB010000002">
    <property type="protein sequence ID" value="CAB4301046.1"/>
    <property type="molecule type" value="Genomic_DNA"/>
</dbReference>
<evidence type="ECO:0000256" key="1">
    <source>
        <dbReference type="ARBA" id="ARBA00023303"/>
    </source>
</evidence>
<keyword evidence="4" id="KW-1185">Reference proteome</keyword>
<evidence type="ECO:0000313" key="4">
    <source>
        <dbReference type="Proteomes" id="UP000507245"/>
    </source>
</evidence>
<name>A0A6J5WGZ6_PRUAR</name>
<accession>A0A6J5WGZ6</accession>
<evidence type="ECO:0000256" key="2">
    <source>
        <dbReference type="SAM" id="Phobius"/>
    </source>
</evidence>
<keyword evidence="1" id="KW-0813">Transport</keyword>
<dbReference type="GO" id="GO:0034220">
    <property type="term" value="P:monoatomic ion transmembrane transport"/>
    <property type="evidence" value="ECO:0007669"/>
    <property type="project" value="UniProtKB-KW"/>
</dbReference>
<evidence type="ECO:0000313" key="3">
    <source>
        <dbReference type="EMBL" id="CAB4301046.1"/>
    </source>
</evidence>
<keyword evidence="2" id="KW-0812">Transmembrane</keyword>
<sequence length="120" mass="13949">MITENSAPKYVQKWNFMFITSCVFAVSLDPLFLYVPILNYDMKCLRSDNNLKITALVSRSVTDLFYIANIVFQVYRYKICSNLIKLFLPGSWSSKLAELRKIWQSYIIVDILAILPLPQV</sequence>
<reference evidence="4" key="1">
    <citation type="journal article" date="2020" name="Genome Biol.">
        <title>Gamete binning: chromosome-level and haplotype-resolved genome assembly enabled by high-throughput single-cell sequencing of gamete genomes.</title>
        <authorList>
            <person name="Campoy J.A."/>
            <person name="Sun H."/>
            <person name="Goel M."/>
            <person name="Jiao W.-B."/>
            <person name="Folz-Donahue K."/>
            <person name="Wang N."/>
            <person name="Rubio M."/>
            <person name="Liu C."/>
            <person name="Kukat C."/>
            <person name="Ruiz D."/>
            <person name="Huettel B."/>
            <person name="Schneeberger K."/>
        </authorList>
    </citation>
    <scope>NUCLEOTIDE SEQUENCE [LARGE SCALE GENOMIC DNA]</scope>
    <source>
        <strain evidence="4">cv. Rojo Pasion</strain>
    </source>
</reference>
<organism evidence="3 4">
    <name type="scientific">Prunus armeniaca</name>
    <name type="common">Apricot</name>
    <name type="synonym">Armeniaca vulgaris</name>
    <dbReference type="NCBI Taxonomy" id="36596"/>
    <lineage>
        <taxon>Eukaryota</taxon>
        <taxon>Viridiplantae</taxon>
        <taxon>Streptophyta</taxon>
        <taxon>Embryophyta</taxon>
        <taxon>Tracheophyta</taxon>
        <taxon>Spermatophyta</taxon>
        <taxon>Magnoliopsida</taxon>
        <taxon>eudicotyledons</taxon>
        <taxon>Gunneridae</taxon>
        <taxon>Pentapetalae</taxon>
        <taxon>rosids</taxon>
        <taxon>fabids</taxon>
        <taxon>Rosales</taxon>
        <taxon>Rosaceae</taxon>
        <taxon>Amygdaloideae</taxon>
        <taxon>Amygdaleae</taxon>
        <taxon>Prunus</taxon>
    </lineage>
</organism>
<feature type="transmembrane region" description="Helical" evidence="2">
    <location>
        <begin position="16"/>
        <end position="37"/>
    </location>
</feature>
<dbReference type="PANTHER" id="PTHR45651:SF68">
    <property type="entry name" value="ION TRANSPORT DOMAIN-CONTAINING PROTEIN"/>
    <property type="match status" value="1"/>
</dbReference>
<keyword evidence="2" id="KW-1133">Transmembrane helix</keyword>
<dbReference type="PANTHER" id="PTHR45651">
    <property type="entry name" value="CYCLIC NUCLEOTIDE-GATED ION CHANNEL 15-RELATED-RELATED"/>
    <property type="match status" value="1"/>
</dbReference>
<dbReference type="GO" id="GO:0016020">
    <property type="term" value="C:membrane"/>
    <property type="evidence" value="ECO:0007669"/>
    <property type="project" value="UniProtKB-SubCell"/>
</dbReference>